<feature type="domain" description="Peptidase C1A papain C-terminal" evidence="2">
    <location>
        <begin position="328"/>
        <end position="495"/>
    </location>
</feature>
<dbReference type="PANTHER" id="PTHR12411">
    <property type="entry name" value="CYSTEINE PROTEASE FAMILY C1-RELATED"/>
    <property type="match status" value="1"/>
</dbReference>
<dbReference type="SMART" id="SM00645">
    <property type="entry name" value="Pept_C1"/>
    <property type="match status" value="2"/>
</dbReference>
<evidence type="ECO:0000313" key="3">
    <source>
        <dbReference type="EMBL" id="GBG80489.1"/>
    </source>
</evidence>
<reference evidence="3 4" key="1">
    <citation type="journal article" date="2018" name="Cell">
        <title>The Chara Genome: Secondary Complexity and Implications for Plant Terrestrialization.</title>
        <authorList>
            <person name="Nishiyama T."/>
            <person name="Sakayama H."/>
            <person name="Vries J.D."/>
            <person name="Buschmann H."/>
            <person name="Saint-Marcoux D."/>
            <person name="Ullrich K.K."/>
            <person name="Haas F.B."/>
            <person name="Vanderstraeten L."/>
            <person name="Becker D."/>
            <person name="Lang D."/>
            <person name="Vosolsobe S."/>
            <person name="Rombauts S."/>
            <person name="Wilhelmsson P.K.I."/>
            <person name="Janitza P."/>
            <person name="Kern R."/>
            <person name="Heyl A."/>
            <person name="Rumpler F."/>
            <person name="Villalobos L.I.A.C."/>
            <person name="Clay J.M."/>
            <person name="Skokan R."/>
            <person name="Toyoda A."/>
            <person name="Suzuki Y."/>
            <person name="Kagoshima H."/>
            <person name="Schijlen E."/>
            <person name="Tajeshwar N."/>
            <person name="Catarino B."/>
            <person name="Hetherington A.J."/>
            <person name="Saltykova A."/>
            <person name="Bonnot C."/>
            <person name="Breuninger H."/>
            <person name="Symeonidi A."/>
            <person name="Radhakrishnan G.V."/>
            <person name="Van Nieuwerburgh F."/>
            <person name="Deforce D."/>
            <person name="Chang C."/>
            <person name="Karol K.G."/>
            <person name="Hedrich R."/>
            <person name="Ulvskov P."/>
            <person name="Glockner G."/>
            <person name="Delwiche C.F."/>
            <person name="Petrasek J."/>
            <person name="Van de Peer Y."/>
            <person name="Friml J."/>
            <person name="Beilby M."/>
            <person name="Dolan L."/>
            <person name="Kohara Y."/>
            <person name="Sugano S."/>
            <person name="Fujiyama A."/>
            <person name="Delaux P.-M."/>
            <person name="Quint M."/>
            <person name="TheiBen G."/>
            <person name="Hagemann M."/>
            <person name="Harholt J."/>
            <person name="Dunand C."/>
            <person name="Zachgo S."/>
            <person name="Langdale J."/>
            <person name="Maumus F."/>
            <person name="Straeten D.V.D."/>
            <person name="Gould S.B."/>
            <person name="Rensing S.A."/>
        </authorList>
    </citation>
    <scope>NUCLEOTIDE SEQUENCE [LARGE SCALE GENOMIC DNA]</scope>
    <source>
        <strain evidence="3 4">S276</strain>
    </source>
</reference>
<proteinExistence type="inferred from homology"/>
<keyword evidence="4" id="KW-1185">Reference proteome</keyword>
<name>A0A388LDV4_CHABU</name>
<dbReference type="Gramene" id="GBG80489">
    <property type="protein sequence ID" value="GBG80489"/>
    <property type="gene ID" value="CBR_g30951"/>
</dbReference>
<evidence type="ECO:0000259" key="2">
    <source>
        <dbReference type="SMART" id="SM00645"/>
    </source>
</evidence>
<protein>
    <recommendedName>
        <fullName evidence="2">Peptidase C1A papain C-terminal domain-containing protein</fullName>
    </recommendedName>
</protein>
<organism evidence="3 4">
    <name type="scientific">Chara braunii</name>
    <name type="common">Braun's stonewort</name>
    <dbReference type="NCBI Taxonomy" id="69332"/>
    <lineage>
        <taxon>Eukaryota</taxon>
        <taxon>Viridiplantae</taxon>
        <taxon>Streptophyta</taxon>
        <taxon>Charophyceae</taxon>
        <taxon>Charales</taxon>
        <taxon>Characeae</taxon>
        <taxon>Chara</taxon>
    </lineage>
</organism>
<evidence type="ECO:0000256" key="1">
    <source>
        <dbReference type="ARBA" id="ARBA00008455"/>
    </source>
</evidence>
<dbReference type="SUPFAM" id="SSF54001">
    <property type="entry name" value="Cysteine proteinases"/>
    <property type="match status" value="2"/>
</dbReference>
<dbReference type="Gene3D" id="3.90.70.10">
    <property type="entry name" value="Cysteine proteinases"/>
    <property type="match status" value="2"/>
</dbReference>
<dbReference type="EMBL" id="BFEA01000348">
    <property type="protein sequence ID" value="GBG80489.1"/>
    <property type="molecule type" value="Genomic_DNA"/>
</dbReference>
<dbReference type="Proteomes" id="UP000265515">
    <property type="component" value="Unassembled WGS sequence"/>
</dbReference>
<dbReference type="GO" id="GO:0008234">
    <property type="term" value="F:cysteine-type peptidase activity"/>
    <property type="evidence" value="ECO:0007669"/>
    <property type="project" value="InterPro"/>
</dbReference>
<dbReference type="InterPro" id="IPR013128">
    <property type="entry name" value="Peptidase_C1A"/>
</dbReference>
<dbReference type="InterPro" id="IPR038765">
    <property type="entry name" value="Papain-like_cys_pep_sf"/>
</dbReference>
<dbReference type="OrthoDB" id="190265at2759"/>
<comment type="caution">
    <text evidence="3">The sequence shown here is derived from an EMBL/GenBank/DDBJ whole genome shotgun (WGS) entry which is preliminary data.</text>
</comment>
<comment type="similarity">
    <text evidence="1">Belongs to the peptidase C1 family.</text>
</comment>
<dbReference type="GO" id="GO:0006508">
    <property type="term" value="P:proteolysis"/>
    <property type="evidence" value="ECO:0007669"/>
    <property type="project" value="InterPro"/>
</dbReference>
<accession>A0A388LDV4</accession>
<dbReference type="AlphaFoldDB" id="A0A388LDV4"/>
<dbReference type="InterPro" id="IPR025661">
    <property type="entry name" value="Pept_asp_AS"/>
</dbReference>
<evidence type="ECO:0000313" key="4">
    <source>
        <dbReference type="Proteomes" id="UP000265515"/>
    </source>
</evidence>
<dbReference type="InterPro" id="IPR000668">
    <property type="entry name" value="Peptidase_C1A_C"/>
</dbReference>
<sequence length="501" mass="54697">MHPGLVRKAVIIRSYASSLIQESPSIQKNCSFPEIQLSPQVLVNCRGGGSCEGGEPAKALEYIEANGLPDETCQNYEAVDGTCQPLGVCEDCVSGNTPADFIPGTCSRVTNFTLFKVKQYGYVSGGSDFDISLFPAKRADKIKAEIFKRGPVSCGIHATRKFDEYKGGVFQQMTVPRSPNHEVSLVGWGIDDATGKEYWIGRNSWGTYWGEGGLFRIRMHYFNLGVERSCTWGEPDETGVSSLLVPQVLEPLVGGQTDMPQTPVDGGLDLKDLSGKGEEGTASSVILPEEKPANSGKQRCKCLRKGKGPRNSLIKSPLPHTYLTMNNLPRSYDIRNVNGRSYATVNRNQHIPNYCGSCWAMATSSALSDRISLLRGDVYPEVALSPQVLVNCVTGNDTIGCRGGDGFAAYAWIAEHGIPDDSCQNYQDYQKYYVEEYGEVSGEFAMMAEIAARGPIACSICATDKFDAYRGEQGWVRMQRGVNTVGIEKGGCVWAVPKITW</sequence>
<dbReference type="Pfam" id="PF00112">
    <property type="entry name" value="Peptidase_C1"/>
    <property type="match status" value="2"/>
</dbReference>
<gene>
    <name evidence="3" type="ORF">CBR_g30951</name>
</gene>
<feature type="domain" description="Peptidase C1A papain C-terminal" evidence="2">
    <location>
        <begin position="7"/>
        <end position="234"/>
    </location>
</feature>
<dbReference type="PROSITE" id="PS00640">
    <property type="entry name" value="THIOL_PROTEASE_ASN"/>
    <property type="match status" value="1"/>
</dbReference>
<dbReference type="STRING" id="69332.A0A388LDV4"/>
<dbReference type="OMA" id="HTYEAIN"/>